<protein>
    <recommendedName>
        <fullName evidence="5 9">Uracil-DNA glycosylase</fullName>
        <shortName evidence="9">UDG</shortName>
        <ecNumber evidence="4 9">3.2.2.27</ecNumber>
    </recommendedName>
</protein>
<accession>A0A2S1KPX4</accession>
<evidence type="ECO:0000256" key="9">
    <source>
        <dbReference type="HAMAP-Rule" id="MF_00148"/>
    </source>
</evidence>
<evidence type="ECO:0000256" key="11">
    <source>
        <dbReference type="RuleBase" id="RU003780"/>
    </source>
</evidence>
<dbReference type="NCBIfam" id="TIGR00628">
    <property type="entry name" value="ung"/>
    <property type="match status" value="1"/>
</dbReference>
<dbReference type="NCBIfam" id="NF003592">
    <property type="entry name" value="PRK05254.1-5"/>
    <property type="match status" value="1"/>
</dbReference>
<sequence length="221" mass="24389">MADLTDTDWLQPLTERLGQSYFDAIQQFLKTVYASGAVYPARENVFAAYRATPLSQVKVVILGQDPYPNPDQAQGLSFSVPADMALPKSLVNIYKEYVTDLNQPAPRTGDLHAWAEQGVLLLNTVLTVPAHQANGHAGKIWEQLTDATISLVAQQPQPTVFILWGKPAQKKVPLITGPNNLILQAPHPSPLSAYRGFFGSRPFSQANAFLEANQQQPIRWQ</sequence>
<dbReference type="SMART" id="SM00987">
    <property type="entry name" value="UreE_C"/>
    <property type="match status" value="1"/>
</dbReference>
<feature type="domain" description="Uracil-DNA glycosylase-like" evidence="12">
    <location>
        <begin position="50"/>
        <end position="210"/>
    </location>
</feature>
<dbReference type="Proteomes" id="UP000244870">
    <property type="component" value="Chromosome"/>
</dbReference>
<evidence type="ECO:0000256" key="7">
    <source>
        <dbReference type="ARBA" id="ARBA00022801"/>
    </source>
</evidence>
<keyword evidence="7 9" id="KW-0378">Hydrolase</keyword>
<dbReference type="SUPFAM" id="SSF52141">
    <property type="entry name" value="Uracil-DNA glycosylase-like"/>
    <property type="match status" value="1"/>
</dbReference>
<comment type="function">
    <text evidence="2 9 11">Excises uracil residues from the DNA which can arise as a result of misincorporation of dUMP residues by DNA polymerase or due to deamination of cytosine.</text>
</comment>
<dbReference type="HAMAP" id="MF_00148">
    <property type="entry name" value="UDG"/>
    <property type="match status" value="1"/>
</dbReference>
<keyword evidence="6 9" id="KW-0227">DNA damage</keyword>
<dbReference type="InterPro" id="IPR018085">
    <property type="entry name" value="Ura-DNA_Glyclase_AS"/>
</dbReference>
<evidence type="ECO:0000313" key="13">
    <source>
        <dbReference type="EMBL" id="AWF95046.1"/>
    </source>
</evidence>
<evidence type="ECO:0000256" key="6">
    <source>
        <dbReference type="ARBA" id="ARBA00022763"/>
    </source>
</evidence>
<dbReference type="PANTHER" id="PTHR11264">
    <property type="entry name" value="URACIL-DNA GLYCOSYLASE"/>
    <property type="match status" value="1"/>
</dbReference>
<dbReference type="Pfam" id="PF03167">
    <property type="entry name" value="UDG"/>
    <property type="match status" value="1"/>
</dbReference>
<dbReference type="EMBL" id="CP020928">
    <property type="protein sequence ID" value="AWF95046.1"/>
    <property type="molecule type" value="Genomic_DNA"/>
</dbReference>
<dbReference type="PANTHER" id="PTHR11264:SF0">
    <property type="entry name" value="URACIL-DNA GLYCOSYLASE"/>
    <property type="match status" value="1"/>
</dbReference>
<proteinExistence type="inferred from homology"/>
<dbReference type="EC" id="3.2.2.27" evidence="4 9"/>
<dbReference type="InterPro" id="IPR005122">
    <property type="entry name" value="Uracil-DNA_glycosylase-like"/>
</dbReference>
<dbReference type="GO" id="GO:0004844">
    <property type="term" value="F:uracil DNA N-glycosylase activity"/>
    <property type="evidence" value="ECO:0007669"/>
    <property type="project" value="UniProtKB-UniRule"/>
</dbReference>
<dbReference type="SMART" id="SM00986">
    <property type="entry name" value="UDG"/>
    <property type="match status" value="1"/>
</dbReference>
<evidence type="ECO:0000256" key="2">
    <source>
        <dbReference type="ARBA" id="ARBA00002631"/>
    </source>
</evidence>
<comment type="similarity">
    <text evidence="3 9 11">Belongs to the uracil-DNA glycosylase (UDG) superfamily. UNG family.</text>
</comment>
<evidence type="ECO:0000313" key="14">
    <source>
        <dbReference type="Proteomes" id="UP000244870"/>
    </source>
</evidence>
<evidence type="ECO:0000256" key="4">
    <source>
        <dbReference type="ARBA" id="ARBA00012030"/>
    </source>
</evidence>
<dbReference type="RefSeq" id="WP_108730097.1">
    <property type="nucleotide sequence ID" value="NZ_CP020928.1"/>
</dbReference>
<keyword evidence="8 9" id="KW-0234">DNA repair</keyword>
<keyword evidence="9" id="KW-0963">Cytoplasm</keyword>
<dbReference type="PROSITE" id="PS00130">
    <property type="entry name" value="U_DNA_GLYCOSYLASE"/>
    <property type="match status" value="1"/>
</dbReference>
<evidence type="ECO:0000256" key="1">
    <source>
        <dbReference type="ARBA" id="ARBA00001400"/>
    </source>
</evidence>
<name>A0A2S1KPX4_9LACO</name>
<feature type="active site" description="Proton acceptor" evidence="9 10">
    <location>
        <position position="65"/>
    </location>
</feature>
<organism evidence="13 14">
    <name type="scientific">Weissella cibaria</name>
    <dbReference type="NCBI Taxonomy" id="137591"/>
    <lineage>
        <taxon>Bacteria</taxon>
        <taxon>Bacillati</taxon>
        <taxon>Bacillota</taxon>
        <taxon>Bacilli</taxon>
        <taxon>Lactobacillales</taxon>
        <taxon>Lactobacillaceae</taxon>
        <taxon>Weissella</taxon>
    </lineage>
</organism>
<dbReference type="GO" id="GO:0005737">
    <property type="term" value="C:cytoplasm"/>
    <property type="evidence" value="ECO:0007669"/>
    <property type="project" value="UniProtKB-SubCell"/>
</dbReference>
<evidence type="ECO:0000256" key="3">
    <source>
        <dbReference type="ARBA" id="ARBA00008184"/>
    </source>
</evidence>
<dbReference type="NCBIfam" id="NF003588">
    <property type="entry name" value="PRK05254.1-1"/>
    <property type="match status" value="1"/>
</dbReference>
<comment type="catalytic activity">
    <reaction evidence="1 9 11">
        <text>Hydrolyzes single-stranded DNA or mismatched double-stranded DNA and polynucleotides, releasing free uracil.</text>
        <dbReference type="EC" id="3.2.2.27"/>
    </reaction>
</comment>
<evidence type="ECO:0000259" key="12">
    <source>
        <dbReference type="SMART" id="SM00986"/>
    </source>
</evidence>
<dbReference type="AlphaFoldDB" id="A0A2S1KPX4"/>
<dbReference type="InterPro" id="IPR036895">
    <property type="entry name" value="Uracil-DNA_glycosylase-like_sf"/>
</dbReference>
<dbReference type="GO" id="GO:0097510">
    <property type="term" value="P:base-excision repair, AP site formation via deaminated base removal"/>
    <property type="evidence" value="ECO:0007669"/>
    <property type="project" value="TreeGrafter"/>
</dbReference>
<evidence type="ECO:0000256" key="10">
    <source>
        <dbReference type="PROSITE-ProRule" id="PRU10072"/>
    </source>
</evidence>
<comment type="subcellular location">
    <subcellularLocation>
        <location evidence="9">Cytoplasm</location>
    </subcellularLocation>
</comment>
<evidence type="ECO:0000256" key="8">
    <source>
        <dbReference type="ARBA" id="ARBA00023204"/>
    </source>
</evidence>
<dbReference type="CDD" id="cd10027">
    <property type="entry name" value="UDG-F1-like"/>
    <property type="match status" value="1"/>
</dbReference>
<reference evidence="13 14" key="1">
    <citation type="submission" date="2017-04" db="EMBL/GenBank/DDBJ databases">
        <title>Weissella cibaria strain m2 complete genome.</title>
        <authorList>
            <person name="Pan Q."/>
            <person name="Tan M."/>
            <person name="Yao F."/>
            <person name="Su S."/>
        </authorList>
    </citation>
    <scope>NUCLEOTIDE SEQUENCE [LARGE SCALE GENOMIC DNA]</scope>
    <source>
        <strain evidence="13 14">M2</strain>
    </source>
</reference>
<dbReference type="Gene3D" id="3.40.470.10">
    <property type="entry name" value="Uracil-DNA glycosylase-like domain"/>
    <property type="match status" value="1"/>
</dbReference>
<gene>
    <name evidence="9" type="primary">ung</name>
    <name evidence="13" type="ORF">B6254_0625</name>
</gene>
<dbReference type="InterPro" id="IPR002043">
    <property type="entry name" value="UDG_fam1"/>
</dbReference>
<evidence type="ECO:0000256" key="5">
    <source>
        <dbReference type="ARBA" id="ARBA00018429"/>
    </source>
</evidence>
<dbReference type="NCBIfam" id="NF003589">
    <property type="entry name" value="PRK05254.1-2"/>
    <property type="match status" value="1"/>
</dbReference>